<organism evidence="1 2">
    <name type="scientific">Actinomadura citrea</name>
    <dbReference type="NCBI Taxonomy" id="46158"/>
    <lineage>
        <taxon>Bacteria</taxon>
        <taxon>Bacillati</taxon>
        <taxon>Actinomycetota</taxon>
        <taxon>Actinomycetes</taxon>
        <taxon>Streptosporangiales</taxon>
        <taxon>Thermomonosporaceae</taxon>
        <taxon>Actinomadura</taxon>
    </lineage>
</organism>
<protein>
    <submittedName>
        <fullName evidence="1">Uncharacterized protein</fullName>
    </submittedName>
</protein>
<proteinExistence type="predicted"/>
<evidence type="ECO:0000313" key="1">
    <source>
        <dbReference type="EMBL" id="NYE10752.1"/>
    </source>
</evidence>
<name>A0A7Y9G688_9ACTN</name>
<dbReference type="AlphaFoldDB" id="A0A7Y9G688"/>
<gene>
    <name evidence="1" type="ORF">BJ999_001048</name>
</gene>
<accession>A0A7Y9G688</accession>
<dbReference type="SUPFAM" id="SSF69118">
    <property type="entry name" value="AhpD-like"/>
    <property type="match status" value="1"/>
</dbReference>
<reference evidence="1 2" key="1">
    <citation type="submission" date="2020-07" db="EMBL/GenBank/DDBJ databases">
        <title>Sequencing the genomes of 1000 actinobacteria strains.</title>
        <authorList>
            <person name="Klenk H.-P."/>
        </authorList>
    </citation>
    <scope>NUCLEOTIDE SEQUENCE [LARGE SCALE GENOMIC DNA]</scope>
    <source>
        <strain evidence="1 2">DSM 43461</strain>
    </source>
</reference>
<dbReference type="EMBL" id="JACCBT010000001">
    <property type="protein sequence ID" value="NYE10752.1"/>
    <property type="molecule type" value="Genomic_DNA"/>
</dbReference>
<dbReference type="Proteomes" id="UP000591272">
    <property type="component" value="Unassembled WGS sequence"/>
</dbReference>
<dbReference type="InterPro" id="IPR029032">
    <property type="entry name" value="AhpD-like"/>
</dbReference>
<keyword evidence="2" id="KW-1185">Reference proteome</keyword>
<dbReference type="RefSeq" id="WP_218934948.1">
    <property type="nucleotide sequence ID" value="NZ_BMRD01000006.1"/>
</dbReference>
<evidence type="ECO:0000313" key="2">
    <source>
        <dbReference type="Proteomes" id="UP000591272"/>
    </source>
</evidence>
<comment type="caution">
    <text evidence="1">The sequence shown here is derived from an EMBL/GenBank/DDBJ whole genome shotgun (WGS) entry which is preliminary data.</text>
</comment>
<sequence length="74" mass="8299">MPPRWPWPRRARIADAHPGVSDETWAKAREHYDDDQIAALLSLIAVINASNRLNVMVRNPGGSYRPGQFADMAT</sequence>
<dbReference type="Gene3D" id="1.20.1290.10">
    <property type="entry name" value="AhpD-like"/>
    <property type="match status" value="1"/>
</dbReference>